<feature type="domain" description="Aspartate/glutamate/uridylate kinase" evidence="1">
    <location>
        <begin position="120"/>
        <end position="176"/>
    </location>
</feature>
<reference evidence="3" key="1">
    <citation type="submission" date="2017-04" db="EMBL/GenBank/DDBJ databases">
        <authorList>
            <person name="Varghese N."/>
            <person name="Submissions S."/>
        </authorList>
    </citation>
    <scope>NUCLEOTIDE SEQUENCE [LARGE SCALE GENOMIC DNA]</scope>
    <source>
        <strain evidence="3">FDF-1</strain>
    </source>
</reference>
<dbReference type="InterPro" id="IPR011375">
    <property type="entry name" value="MfnE"/>
</dbReference>
<evidence type="ECO:0000313" key="3">
    <source>
        <dbReference type="Proteomes" id="UP000193969"/>
    </source>
</evidence>
<dbReference type="InterPro" id="IPR001048">
    <property type="entry name" value="Asp/Glu/Uridylate_kinase"/>
</dbReference>
<dbReference type="AlphaFoldDB" id="A0A1X7NI84"/>
<evidence type="ECO:0000313" key="2">
    <source>
        <dbReference type="EMBL" id="SMH37533.1"/>
    </source>
</evidence>
<dbReference type="Pfam" id="PF00696">
    <property type="entry name" value="AA_kinase"/>
    <property type="match status" value="1"/>
</dbReference>
<protein>
    <recommendedName>
        <fullName evidence="1">Aspartate/glutamate/uridylate kinase domain-containing protein</fullName>
    </recommendedName>
</protein>
<dbReference type="Gene3D" id="3.40.1160.10">
    <property type="entry name" value="Acetylglutamate kinase-like"/>
    <property type="match status" value="1"/>
</dbReference>
<dbReference type="SUPFAM" id="SSF53633">
    <property type="entry name" value="Carbamate kinase-like"/>
    <property type="match status" value="1"/>
</dbReference>
<sequence length="222" mass="25082">MQSPICWSETEQNMKEKVVLKLGGSLIKQGPELLLSLKSWAKDKKIQLLVVPGGGPFADIIRDMEKTAGFNDDTSHWLAILSMEQYGIYLREKTKIDTTATLRPFEGIRILLPYRLLTDNDDLPHSWEVTSDTIGAKFAQMTGAEYIKVTDVDGILQQGKLLREITASDIIRMGQSCVDTYLPHYLKQHEMNCTIVNGNYFSRITGTIMGNRDTSTYIRGKF</sequence>
<evidence type="ECO:0000259" key="1">
    <source>
        <dbReference type="Pfam" id="PF00696"/>
    </source>
</evidence>
<dbReference type="PIRSF" id="PIRSF004857">
    <property type="entry name" value="Kin_aa_kin"/>
    <property type="match status" value="1"/>
</dbReference>
<organism evidence="2 3">
    <name type="scientific">Methanohalophilus portucalensis FDF-1</name>
    <dbReference type="NCBI Taxonomy" id="523843"/>
    <lineage>
        <taxon>Archaea</taxon>
        <taxon>Methanobacteriati</taxon>
        <taxon>Methanobacteriota</taxon>
        <taxon>Stenosarchaea group</taxon>
        <taxon>Methanomicrobia</taxon>
        <taxon>Methanosarcinales</taxon>
        <taxon>Methanosarcinaceae</taxon>
        <taxon>Methanohalophilus</taxon>
    </lineage>
</organism>
<accession>A0A1X7NI84</accession>
<keyword evidence="3" id="KW-1185">Reference proteome</keyword>
<dbReference type="EMBL" id="FXBN01000002">
    <property type="protein sequence ID" value="SMH37533.1"/>
    <property type="molecule type" value="Genomic_DNA"/>
</dbReference>
<name>A0A1X7NI84_9EURY</name>
<gene>
    <name evidence="2" type="ORF">SAMN06264941_1175</name>
</gene>
<proteinExistence type="predicted"/>
<dbReference type="Proteomes" id="UP000193969">
    <property type="component" value="Unassembled WGS sequence"/>
</dbReference>
<dbReference type="InterPro" id="IPR036393">
    <property type="entry name" value="AceGlu_kinase-like_sf"/>
</dbReference>